<sequence length="287" mass="33219">MISTFGLPSLFITLTMAESHWTHLHKILKATDNHDTIPTNRPLHTTLHFIHRLQQLKKHIWKNPEHSEWEFQNRGAAHTHGVYWVSKSIEQMIAKNLIRSDLPDPDIESDLYEKVKANQVHTCSAKCGGSATLGHTCKKGFPHPFSPVTYFDIDTQHYIYRCIKAEDQWIVPYHPQTLMIWNAHMNIQYVSSRKLAFYLTKYIAKSELSHVFNIQEDDKFKEHIVARRLGSMELMFLILGETICNSSCAVTYLTTDPPTSRQKAIRPIYLLPFSEMLALNVSIIFTK</sequence>
<accession>A0A015KVL9</accession>
<comment type="caution">
    <text evidence="3">The sequence shown here is derived from an EMBL/GenBank/DDBJ whole genome shotgun (WGS) entry which is preliminary data.</text>
</comment>
<organism evidence="3 4">
    <name type="scientific">Rhizophagus irregularis (strain DAOM 197198w)</name>
    <name type="common">Glomus intraradices</name>
    <dbReference type="NCBI Taxonomy" id="1432141"/>
    <lineage>
        <taxon>Eukaryota</taxon>
        <taxon>Fungi</taxon>
        <taxon>Fungi incertae sedis</taxon>
        <taxon>Mucoromycota</taxon>
        <taxon>Glomeromycotina</taxon>
        <taxon>Glomeromycetes</taxon>
        <taxon>Glomerales</taxon>
        <taxon>Glomeraceae</taxon>
        <taxon>Rhizophagus</taxon>
    </lineage>
</organism>
<gene>
    <name evidence="3" type="ORF">RirG_146390</name>
</gene>
<feature type="chain" id="PRO_5001475023" description="Helitron helicase-like domain-containing protein" evidence="1">
    <location>
        <begin position="18"/>
        <end position="287"/>
    </location>
</feature>
<protein>
    <recommendedName>
        <fullName evidence="2">Helitron helicase-like domain-containing protein</fullName>
    </recommendedName>
</protein>
<evidence type="ECO:0000313" key="3">
    <source>
        <dbReference type="EMBL" id="EXX64061.1"/>
    </source>
</evidence>
<evidence type="ECO:0000313" key="4">
    <source>
        <dbReference type="Proteomes" id="UP000022910"/>
    </source>
</evidence>
<dbReference type="PANTHER" id="PTHR10492:SF57">
    <property type="entry name" value="ATP-DEPENDENT DNA HELICASE"/>
    <property type="match status" value="1"/>
</dbReference>
<dbReference type="OrthoDB" id="2445660at2759"/>
<dbReference type="EMBL" id="JEMT01023665">
    <property type="protein sequence ID" value="EXX64061.1"/>
    <property type="molecule type" value="Genomic_DNA"/>
</dbReference>
<keyword evidence="4" id="KW-1185">Reference proteome</keyword>
<reference evidence="3 4" key="1">
    <citation type="submission" date="2014-02" db="EMBL/GenBank/DDBJ databases">
        <title>Single nucleus genome sequencing reveals high similarity among nuclei of an endomycorrhizal fungus.</title>
        <authorList>
            <person name="Lin K."/>
            <person name="Geurts R."/>
            <person name="Zhang Z."/>
            <person name="Limpens E."/>
            <person name="Saunders D.G."/>
            <person name="Mu D."/>
            <person name="Pang E."/>
            <person name="Cao H."/>
            <person name="Cha H."/>
            <person name="Lin T."/>
            <person name="Zhou Q."/>
            <person name="Shang Y."/>
            <person name="Li Y."/>
            <person name="Ivanov S."/>
            <person name="Sharma T."/>
            <person name="Velzen R.V."/>
            <person name="Ruijter N.D."/>
            <person name="Aanen D.K."/>
            <person name="Win J."/>
            <person name="Kamoun S."/>
            <person name="Bisseling T."/>
            <person name="Huang S."/>
        </authorList>
    </citation>
    <scope>NUCLEOTIDE SEQUENCE [LARGE SCALE GENOMIC DNA]</scope>
    <source>
        <strain evidence="4">DAOM197198w</strain>
    </source>
</reference>
<dbReference type="STRING" id="1432141.A0A015KVL9"/>
<dbReference type="OMA" id="MEATWRI"/>
<feature type="signal peptide" evidence="1">
    <location>
        <begin position="1"/>
        <end position="17"/>
    </location>
</feature>
<dbReference type="Pfam" id="PF14214">
    <property type="entry name" value="Helitron_like_N"/>
    <property type="match status" value="1"/>
</dbReference>
<feature type="domain" description="Helitron helicase-like" evidence="2">
    <location>
        <begin position="1"/>
        <end position="83"/>
    </location>
</feature>
<dbReference type="Proteomes" id="UP000022910">
    <property type="component" value="Unassembled WGS sequence"/>
</dbReference>
<dbReference type="InterPro" id="IPR025476">
    <property type="entry name" value="Helitron_helicase-like"/>
</dbReference>
<dbReference type="HOGENOM" id="CLU_1094780_0_0_1"/>
<dbReference type="AlphaFoldDB" id="A0A015KVL9"/>
<dbReference type="PANTHER" id="PTHR10492">
    <property type="match status" value="1"/>
</dbReference>
<keyword evidence="1" id="KW-0732">Signal</keyword>
<evidence type="ECO:0000256" key="1">
    <source>
        <dbReference type="SAM" id="SignalP"/>
    </source>
</evidence>
<name>A0A015KVL9_RHIIW</name>
<proteinExistence type="predicted"/>
<evidence type="ECO:0000259" key="2">
    <source>
        <dbReference type="Pfam" id="PF14214"/>
    </source>
</evidence>